<name>X0VJ23_9ZZZZ</name>
<feature type="non-terminal residue" evidence="1">
    <location>
        <position position="257"/>
    </location>
</feature>
<evidence type="ECO:0008006" key="2">
    <source>
        <dbReference type="Google" id="ProtNLM"/>
    </source>
</evidence>
<protein>
    <recommendedName>
        <fullName evidence="2">Transposase IS4-like domain-containing protein</fullName>
    </recommendedName>
</protein>
<organism evidence="1">
    <name type="scientific">marine sediment metagenome</name>
    <dbReference type="NCBI Taxonomy" id="412755"/>
    <lineage>
        <taxon>unclassified sequences</taxon>
        <taxon>metagenomes</taxon>
        <taxon>ecological metagenomes</taxon>
    </lineage>
</organism>
<gene>
    <name evidence="1" type="ORF">S01H1_56416</name>
</gene>
<reference evidence="1" key="1">
    <citation type="journal article" date="2014" name="Front. Microbiol.">
        <title>High frequency of phylogenetically diverse reductive dehalogenase-homologous genes in deep subseafloor sedimentary metagenomes.</title>
        <authorList>
            <person name="Kawai M."/>
            <person name="Futagami T."/>
            <person name="Toyoda A."/>
            <person name="Takaki Y."/>
            <person name="Nishi S."/>
            <person name="Hori S."/>
            <person name="Arai W."/>
            <person name="Tsubouchi T."/>
            <person name="Morono Y."/>
            <person name="Uchiyama I."/>
            <person name="Ito T."/>
            <person name="Fujiyama A."/>
            <person name="Inagaki F."/>
            <person name="Takami H."/>
        </authorList>
    </citation>
    <scope>NUCLEOTIDE SEQUENCE</scope>
    <source>
        <strain evidence="1">Expedition CK06-06</strain>
    </source>
</reference>
<dbReference type="EMBL" id="BARS01036735">
    <property type="protein sequence ID" value="GAG18299.1"/>
    <property type="molecule type" value="Genomic_DNA"/>
</dbReference>
<sequence>YVPMYIETIRNRNSPPAILLREGWREGKTVRKRTLANLSHLPKDVVEIIRRALKGETFVAVTEAFDVIKSSLHGHVKACRTAMRRLRFDKLLASKPCRERHLVEAMVAARILEPDSKLATTRWWHTTTLPESLGVADADEDDLYAAMDWLLERQERIEKKLAGRHLKKGSLVLYDLSSSYFEGVTCPLAAMGYNRDGKRGKLQVNYGLVTDERGCPVSVSVFGGNESDSKTLMPQVEMVRNRFAIKTLVIVGDRSMI</sequence>
<feature type="non-terminal residue" evidence="1">
    <location>
        <position position="1"/>
    </location>
</feature>
<proteinExistence type="predicted"/>
<comment type="caution">
    <text evidence="1">The sequence shown here is derived from an EMBL/GenBank/DDBJ whole genome shotgun (WGS) entry which is preliminary data.</text>
</comment>
<evidence type="ECO:0000313" key="1">
    <source>
        <dbReference type="EMBL" id="GAG18299.1"/>
    </source>
</evidence>
<dbReference type="AlphaFoldDB" id="X0VJ23"/>
<accession>X0VJ23</accession>